<protein>
    <submittedName>
        <fullName evidence="8">Aspartate aminotransferase family protein</fullName>
    </submittedName>
</protein>
<evidence type="ECO:0000256" key="1">
    <source>
        <dbReference type="ARBA" id="ARBA00001933"/>
    </source>
</evidence>
<gene>
    <name evidence="8" type="ORF">Harman_38250</name>
</gene>
<comment type="similarity">
    <text evidence="2 7">Belongs to the group II decarboxylase family.</text>
</comment>
<keyword evidence="4 6" id="KW-0663">Pyridoxal phosphate</keyword>
<reference evidence="8 9" key="1">
    <citation type="submission" date="2019-02" db="EMBL/GenBank/DDBJ databases">
        <title>Haloarcula mannanilyticum sp. nov., a mannan degrading haloarchaeon isolated from commercial salt.</title>
        <authorList>
            <person name="Enomoto S."/>
            <person name="Shimane Y."/>
            <person name="Kamekura M."/>
            <person name="Ito T."/>
            <person name="Moriya O."/>
            <person name="Ihara K."/>
            <person name="Takahashi-Ando N."/>
            <person name="Fukushima Y."/>
            <person name="Yoshida Y."/>
            <person name="Usama R."/>
            <person name="Takai K."/>
            <person name="Minegishi H."/>
        </authorList>
    </citation>
    <scope>NUCLEOTIDE SEQUENCE [LARGE SCALE GENOMIC DNA]</scope>
    <source>
        <strain evidence="8 9">MD130-1</strain>
    </source>
</reference>
<dbReference type="GO" id="GO:0005737">
    <property type="term" value="C:cytoplasm"/>
    <property type="evidence" value="ECO:0007669"/>
    <property type="project" value="TreeGrafter"/>
</dbReference>
<dbReference type="GO" id="GO:0008483">
    <property type="term" value="F:transaminase activity"/>
    <property type="evidence" value="ECO:0007669"/>
    <property type="project" value="UniProtKB-KW"/>
</dbReference>
<evidence type="ECO:0000256" key="5">
    <source>
        <dbReference type="ARBA" id="ARBA00023239"/>
    </source>
</evidence>
<dbReference type="Gene3D" id="3.40.640.10">
    <property type="entry name" value="Type I PLP-dependent aspartate aminotransferase-like (Major domain)"/>
    <property type="match status" value="1"/>
</dbReference>
<organism evidence="8 9">
    <name type="scientific">Haloarcula mannanilytica</name>
    <dbReference type="NCBI Taxonomy" id="2509225"/>
    <lineage>
        <taxon>Archaea</taxon>
        <taxon>Methanobacteriati</taxon>
        <taxon>Methanobacteriota</taxon>
        <taxon>Stenosarchaea group</taxon>
        <taxon>Halobacteria</taxon>
        <taxon>Halobacteriales</taxon>
        <taxon>Haloarculaceae</taxon>
        <taxon>Haloarcula</taxon>
    </lineage>
</organism>
<comment type="cofactor">
    <cofactor evidence="1 6 7">
        <name>pyridoxal 5'-phosphate</name>
        <dbReference type="ChEBI" id="CHEBI:597326"/>
    </cofactor>
</comment>
<evidence type="ECO:0000256" key="4">
    <source>
        <dbReference type="ARBA" id="ARBA00022898"/>
    </source>
</evidence>
<dbReference type="InterPro" id="IPR015421">
    <property type="entry name" value="PyrdxlP-dep_Trfase_major"/>
</dbReference>
<feature type="modified residue" description="N6-(pyridoxal phosphate)lysine" evidence="6">
    <location>
        <position position="322"/>
    </location>
</feature>
<accession>A0A4C2EQZ0</accession>
<dbReference type="InterPro" id="IPR021115">
    <property type="entry name" value="Pyridoxal-P_BS"/>
</dbReference>
<evidence type="ECO:0000313" key="8">
    <source>
        <dbReference type="EMBL" id="GCF15890.1"/>
    </source>
</evidence>
<dbReference type="Pfam" id="PF00282">
    <property type="entry name" value="Pyridoxal_deC"/>
    <property type="match status" value="1"/>
</dbReference>
<dbReference type="PANTHER" id="PTHR45677">
    <property type="entry name" value="GLUTAMATE DECARBOXYLASE-RELATED"/>
    <property type="match status" value="1"/>
</dbReference>
<dbReference type="Gene3D" id="3.90.1150.170">
    <property type="match status" value="1"/>
</dbReference>
<sequence>MSDTEFPPSGSAVPESMFLGNDSDTLETFEAAVETACCAIRESYLPAATPYTGASISEVRSELADIDCLPETGTGLESAIERVGEQLLSNAVGFHDPQYVAHLQCPPSIPGIAAELLLAASNQSLDTWGESPSGTVLEQRFVNQLAKVYGFPDTADGVFTSGGTQSNFAALLLARNRHLDVNHGVDAQSAGVPEAAGDLRILCSEAAHFSVAQAASHLGLGENAVVGVPTDNRHRMDLDALDETLAKIESSGGELAALVATAGTTDFGSIDPLDGLADRADRYDMWYHVDAASGGALAFSDRHADRLAGIKRADSLTVDFHKLFYQPVSCGAILVRDETNYEYTGRNASYLNPADTDAPTPVSKSVQTTRRFDVLKPFLTFQAVGTSGVAACVERTANLASVAAQQIRSRSAFKLVTEPELTTVLFRYRPSVFPSNVEEKRWHSELTNEIRDRARKAGDAIVARTIVEGTPCLKFTFMNPKTTQDDIALILDTLAKHGERAENTSVAGSA</sequence>
<dbReference type="InterPro" id="IPR015424">
    <property type="entry name" value="PyrdxlP-dep_Trfase"/>
</dbReference>
<dbReference type="OrthoDB" id="56891at2157"/>
<keyword evidence="5 7" id="KW-0456">Lyase</keyword>
<evidence type="ECO:0000256" key="7">
    <source>
        <dbReference type="RuleBase" id="RU000382"/>
    </source>
</evidence>
<name>A0A4C2EQZ0_9EURY</name>
<dbReference type="Proteomes" id="UP000304382">
    <property type="component" value="Unassembled WGS sequence"/>
</dbReference>
<dbReference type="AlphaFoldDB" id="A0A4C2EQZ0"/>
<dbReference type="GO" id="GO:0019752">
    <property type="term" value="P:carboxylic acid metabolic process"/>
    <property type="evidence" value="ECO:0007669"/>
    <property type="project" value="InterPro"/>
</dbReference>
<evidence type="ECO:0000313" key="9">
    <source>
        <dbReference type="Proteomes" id="UP000304382"/>
    </source>
</evidence>
<dbReference type="RefSeq" id="WP_137685305.1">
    <property type="nucleotide sequence ID" value="NZ_BIXZ01000012.1"/>
</dbReference>
<dbReference type="CDD" id="cd06450">
    <property type="entry name" value="DOPA_deC_like"/>
    <property type="match status" value="1"/>
</dbReference>
<dbReference type="GO" id="GO:0016831">
    <property type="term" value="F:carboxy-lyase activity"/>
    <property type="evidence" value="ECO:0007669"/>
    <property type="project" value="UniProtKB-KW"/>
</dbReference>
<dbReference type="GO" id="GO:0030170">
    <property type="term" value="F:pyridoxal phosphate binding"/>
    <property type="evidence" value="ECO:0007669"/>
    <property type="project" value="InterPro"/>
</dbReference>
<comment type="caution">
    <text evidence="8">The sequence shown here is derived from an EMBL/GenBank/DDBJ whole genome shotgun (WGS) entry which is preliminary data.</text>
</comment>
<evidence type="ECO:0000256" key="2">
    <source>
        <dbReference type="ARBA" id="ARBA00009533"/>
    </source>
</evidence>
<evidence type="ECO:0000256" key="6">
    <source>
        <dbReference type="PIRSR" id="PIRSR602129-50"/>
    </source>
</evidence>
<keyword evidence="9" id="KW-1185">Reference proteome</keyword>
<dbReference type="InterPro" id="IPR002129">
    <property type="entry name" value="PyrdxlP-dep_de-COase"/>
</dbReference>
<keyword evidence="3" id="KW-0210">Decarboxylase</keyword>
<evidence type="ECO:0000256" key="3">
    <source>
        <dbReference type="ARBA" id="ARBA00022793"/>
    </source>
</evidence>
<keyword evidence="8" id="KW-0032">Aminotransferase</keyword>
<dbReference type="PROSITE" id="PS00392">
    <property type="entry name" value="DDC_GAD_HDC_YDC"/>
    <property type="match status" value="1"/>
</dbReference>
<dbReference type="EMBL" id="BIXZ01000012">
    <property type="protein sequence ID" value="GCF15890.1"/>
    <property type="molecule type" value="Genomic_DNA"/>
</dbReference>
<proteinExistence type="inferred from homology"/>
<keyword evidence="8" id="KW-0808">Transferase</keyword>
<dbReference type="SUPFAM" id="SSF53383">
    <property type="entry name" value="PLP-dependent transferases"/>
    <property type="match status" value="1"/>
</dbReference>
<dbReference type="PANTHER" id="PTHR45677:SF8">
    <property type="entry name" value="CYSTEINE SULFINIC ACID DECARBOXYLASE"/>
    <property type="match status" value="1"/>
</dbReference>